<evidence type="ECO:0000313" key="2">
    <source>
        <dbReference type="Proteomes" id="UP000033035"/>
    </source>
</evidence>
<protein>
    <submittedName>
        <fullName evidence="1">Uncharacterized protein</fullName>
    </submittedName>
</protein>
<name>A0A0F5JE96_9BACT</name>
<accession>A0A0F5JE96</accession>
<dbReference type="Proteomes" id="UP000033035">
    <property type="component" value="Unassembled WGS sequence"/>
</dbReference>
<reference evidence="1 2" key="1">
    <citation type="submission" date="2013-04" db="EMBL/GenBank/DDBJ databases">
        <title>The Genome Sequence of Parabacteroides gordonii DSM 23371.</title>
        <authorList>
            <consortium name="The Broad Institute Genomics Platform"/>
            <person name="Earl A."/>
            <person name="Ward D."/>
            <person name="Feldgarden M."/>
            <person name="Gevers D."/>
            <person name="Martens E."/>
            <person name="Sakamoto M."/>
            <person name="Benno Y."/>
            <person name="Suzuki N."/>
            <person name="Matsunaga N."/>
            <person name="Koshihara K."/>
            <person name="Seki M."/>
            <person name="Komiya H."/>
            <person name="Walker B."/>
            <person name="Young S."/>
            <person name="Zeng Q."/>
            <person name="Gargeya S."/>
            <person name="Fitzgerald M."/>
            <person name="Haas B."/>
            <person name="Abouelleil A."/>
            <person name="Allen A.W."/>
            <person name="Alvarado L."/>
            <person name="Arachchi H.M."/>
            <person name="Berlin A.M."/>
            <person name="Chapman S.B."/>
            <person name="Gainer-Dewar J."/>
            <person name="Goldberg J."/>
            <person name="Griggs A."/>
            <person name="Gujja S."/>
            <person name="Hansen M."/>
            <person name="Howarth C."/>
            <person name="Imamovic A."/>
            <person name="Ireland A."/>
            <person name="Larimer J."/>
            <person name="McCowan C."/>
            <person name="Murphy C."/>
            <person name="Pearson M."/>
            <person name="Poon T.W."/>
            <person name="Priest M."/>
            <person name="Roberts A."/>
            <person name="Saif S."/>
            <person name="Shea T."/>
            <person name="Sisk P."/>
            <person name="Sykes S."/>
            <person name="Wortman J."/>
            <person name="Nusbaum C."/>
            <person name="Birren B."/>
        </authorList>
    </citation>
    <scope>NUCLEOTIDE SEQUENCE [LARGE SCALE GENOMIC DNA]</scope>
    <source>
        <strain evidence="1 2">MS-1</strain>
    </source>
</reference>
<sequence>MALCLIGQAVLFRLVFVPCLLHKSALPSAQMCHAYGIIVHSLWQSEDLPILSVVLLHRKSA</sequence>
<organism evidence="1 2">
    <name type="scientific">Parabacteroides gordonii MS-1 = DSM 23371</name>
    <dbReference type="NCBI Taxonomy" id="1203610"/>
    <lineage>
        <taxon>Bacteria</taxon>
        <taxon>Pseudomonadati</taxon>
        <taxon>Bacteroidota</taxon>
        <taxon>Bacteroidia</taxon>
        <taxon>Bacteroidales</taxon>
        <taxon>Tannerellaceae</taxon>
        <taxon>Parabacteroides</taxon>
    </lineage>
</organism>
<dbReference type="STRING" id="1203610.HMPREF1536_03262"/>
<comment type="caution">
    <text evidence="1">The sequence shown here is derived from an EMBL/GenBank/DDBJ whole genome shotgun (WGS) entry which is preliminary data.</text>
</comment>
<dbReference type="HOGENOM" id="CLU_2918456_0_0_10"/>
<keyword evidence="2" id="KW-1185">Reference proteome</keyword>
<dbReference type="AlphaFoldDB" id="A0A0F5JE96"/>
<dbReference type="EMBL" id="AQHW01000015">
    <property type="protein sequence ID" value="KKB55787.1"/>
    <property type="molecule type" value="Genomic_DNA"/>
</dbReference>
<proteinExistence type="predicted"/>
<gene>
    <name evidence="1" type="ORF">HMPREF1536_03262</name>
</gene>
<evidence type="ECO:0000313" key="1">
    <source>
        <dbReference type="EMBL" id="KKB55787.1"/>
    </source>
</evidence>